<name>A0AA88H3X1_NAELO</name>
<gene>
    <name evidence="1" type="ORF">C9374_012708</name>
</gene>
<evidence type="ECO:0000313" key="1">
    <source>
        <dbReference type="EMBL" id="KAG2392456.1"/>
    </source>
</evidence>
<reference evidence="1 2" key="1">
    <citation type="journal article" date="2018" name="BMC Genomics">
        <title>The genome of Naegleria lovaniensis, the basis for a comparative approach to unravel pathogenicity factors of the human pathogenic amoeba N. fowleri.</title>
        <authorList>
            <person name="Liechti N."/>
            <person name="Schurch N."/>
            <person name="Bruggmann R."/>
            <person name="Wittwer M."/>
        </authorList>
    </citation>
    <scope>NUCLEOTIDE SEQUENCE [LARGE SCALE GENOMIC DNA]</scope>
    <source>
        <strain evidence="1 2">ATCC 30569</strain>
    </source>
</reference>
<keyword evidence="2" id="KW-1185">Reference proteome</keyword>
<organism evidence="1 2">
    <name type="scientific">Naegleria lovaniensis</name>
    <name type="common">Amoeba</name>
    <dbReference type="NCBI Taxonomy" id="51637"/>
    <lineage>
        <taxon>Eukaryota</taxon>
        <taxon>Discoba</taxon>
        <taxon>Heterolobosea</taxon>
        <taxon>Tetramitia</taxon>
        <taxon>Eutetramitia</taxon>
        <taxon>Vahlkampfiidae</taxon>
        <taxon>Naegleria</taxon>
    </lineage>
</organism>
<protein>
    <submittedName>
        <fullName evidence="1">Uncharacterized protein</fullName>
    </submittedName>
</protein>
<proteinExistence type="predicted"/>
<sequence length="119" mass="13691">MKNRLLAGSCCRMRNQFKLIHLYRTTTSTQLRFVRTELAVGEEKADQRFDGAVNKSLKGEATSTVPEFEKWNETLASSSEAIVKAERSHDMSKEELQEQTIKTLQEMEKKGEFPFDDTQ</sequence>
<dbReference type="Proteomes" id="UP000816034">
    <property type="component" value="Unassembled WGS sequence"/>
</dbReference>
<comment type="caution">
    <text evidence="1">The sequence shown here is derived from an EMBL/GenBank/DDBJ whole genome shotgun (WGS) entry which is preliminary data.</text>
</comment>
<dbReference type="RefSeq" id="XP_044554350.1">
    <property type="nucleotide sequence ID" value="XM_044688505.1"/>
</dbReference>
<dbReference type="GeneID" id="68105162"/>
<dbReference type="EMBL" id="PYSW02000005">
    <property type="protein sequence ID" value="KAG2392456.1"/>
    <property type="molecule type" value="Genomic_DNA"/>
</dbReference>
<dbReference type="AlphaFoldDB" id="A0AA88H3X1"/>
<evidence type="ECO:0000313" key="2">
    <source>
        <dbReference type="Proteomes" id="UP000816034"/>
    </source>
</evidence>
<accession>A0AA88H3X1</accession>